<gene>
    <name evidence="2" type="ORF">MB824_05285</name>
</gene>
<accession>A0ABS9NMY4</accession>
<feature type="transmembrane region" description="Helical" evidence="1">
    <location>
        <begin position="7"/>
        <end position="28"/>
    </location>
</feature>
<evidence type="ECO:0000313" key="2">
    <source>
        <dbReference type="EMBL" id="MCG6503905.1"/>
    </source>
</evidence>
<protein>
    <submittedName>
        <fullName evidence="2">Uncharacterized protein</fullName>
    </submittedName>
</protein>
<proteinExistence type="predicted"/>
<dbReference type="EMBL" id="JAKOOW010000022">
    <property type="protein sequence ID" value="MCG6503905.1"/>
    <property type="molecule type" value="Genomic_DNA"/>
</dbReference>
<keyword evidence="1" id="KW-0812">Transmembrane</keyword>
<keyword evidence="3" id="KW-1185">Reference proteome</keyword>
<feature type="transmembrane region" description="Helical" evidence="1">
    <location>
        <begin position="101"/>
        <end position="121"/>
    </location>
</feature>
<keyword evidence="1" id="KW-1133">Transmembrane helix</keyword>
<dbReference type="RefSeq" id="WP_238746553.1">
    <property type="nucleotide sequence ID" value="NZ_JAKOOW010000022.1"/>
</dbReference>
<feature type="transmembrane region" description="Helical" evidence="1">
    <location>
        <begin position="34"/>
        <end position="53"/>
    </location>
</feature>
<sequence length="135" mass="15205">MFNKPEELIMAVLAGLWVVASYFLAGFTGASAKYVFLISGLTLGWSALSFTIWRADRLSAWWPVLLGLLAACWWPWLDWLVVRGVVPESSNGVIVLNKPWYASWTLKLTVSLLIAAAGYAYKWQRGRRRRNAGLL</sequence>
<name>A0ABS9NMY4_9NEIS</name>
<evidence type="ECO:0000313" key="3">
    <source>
        <dbReference type="Proteomes" id="UP001298424"/>
    </source>
</evidence>
<keyword evidence="1" id="KW-0472">Membrane</keyword>
<dbReference type="Proteomes" id="UP001298424">
    <property type="component" value="Unassembled WGS sequence"/>
</dbReference>
<feature type="transmembrane region" description="Helical" evidence="1">
    <location>
        <begin position="60"/>
        <end position="81"/>
    </location>
</feature>
<organism evidence="2 3">
    <name type="scientific">Kingella pumchi</name>
    <dbReference type="NCBI Taxonomy" id="2779506"/>
    <lineage>
        <taxon>Bacteria</taxon>
        <taxon>Pseudomonadati</taxon>
        <taxon>Pseudomonadota</taxon>
        <taxon>Betaproteobacteria</taxon>
        <taxon>Neisseriales</taxon>
        <taxon>Neisseriaceae</taxon>
        <taxon>Kingella</taxon>
    </lineage>
</organism>
<evidence type="ECO:0000256" key="1">
    <source>
        <dbReference type="SAM" id="Phobius"/>
    </source>
</evidence>
<comment type="caution">
    <text evidence="2">The sequence shown here is derived from an EMBL/GenBank/DDBJ whole genome shotgun (WGS) entry which is preliminary data.</text>
</comment>
<reference evidence="2 3" key="1">
    <citation type="submission" date="2022-02" db="EMBL/GenBank/DDBJ databases">
        <title>Genome sequence data of Kingella unionensis sp. nov. strain CICC 24913 (CCUG 75125).</title>
        <authorList>
            <person name="Xiao M."/>
        </authorList>
    </citation>
    <scope>NUCLEOTIDE SEQUENCE [LARGE SCALE GENOMIC DNA]</scope>
    <source>
        <strain evidence="2 3">CICC 24913</strain>
    </source>
</reference>